<sequence>MSYNIVFNQGTATVTVPAAESIAVQSYSATSVFNEVGFPNFPEVQDLLGVVENETTVFGPYAAGATIVIQAGASGATYAVGTDPVISDDGKFQTQGTPGVLNATGTITPAMILSGILTSTTAAAVAGTLPTGAVLDAASEFAVGDSFDWSVIATGANAFTVTAAATGHTIVGTGAVATVTSAIWRTRKTAADTFVSYRLS</sequence>
<protein>
    <submittedName>
        <fullName evidence="1">Uncharacterized protein</fullName>
    </submittedName>
</protein>
<dbReference type="EMBL" id="LR796710">
    <property type="protein sequence ID" value="CAB4160962.1"/>
    <property type="molecule type" value="Genomic_DNA"/>
</dbReference>
<accession>A0A6J5NQA7</accession>
<gene>
    <name evidence="1" type="ORF">UFOVP774_26</name>
</gene>
<evidence type="ECO:0000313" key="1">
    <source>
        <dbReference type="EMBL" id="CAB4160962.1"/>
    </source>
</evidence>
<name>A0A6J5NQA7_9CAUD</name>
<proteinExistence type="predicted"/>
<reference evidence="1" key="1">
    <citation type="submission" date="2020-04" db="EMBL/GenBank/DDBJ databases">
        <authorList>
            <person name="Chiriac C."/>
            <person name="Salcher M."/>
            <person name="Ghai R."/>
            <person name="Kavagutti S V."/>
        </authorList>
    </citation>
    <scope>NUCLEOTIDE SEQUENCE</scope>
</reference>
<organism evidence="1">
    <name type="scientific">uncultured Caudovirales phage</name>
    <dbReference type="NCBI Taxonomy" id="2100421"/>
    <lineage>
        <taxon>Viruses</taxon>
        <taxon>Duplodnaviria</taxon>
        <taxon>Heunggongvirae</taxon>
        <taxon>Uroviricota</taxon>
        <taxon>Caudoviricetes</taxon>
        <taxon>Peduoviridae</taxon>
        <taxon>Maltschvirus</taxon>
        <taxon>Maltschvirus maltsch</taxon>
    </lineage>
</organism>